<dbReference type="InterPro" id="IPR029063">
    <property type="entry name" value="SAM-dependent_MTases_sf"/>
</dbReference>
<dbReference type="RefSeq" id="WP_254569730.1">
    <property type="nucleotide sequence ID" value="NZ_CP098502.1"/>
</dbReference>
<dbReference type="GO" id="GO:0008168">
    <property type="term" value="F:methyltransferase activity"/>
    <property type="evidence" value="ECO:0007669"/>
    <property type="project" value="UniProtKB-KW"/>
</dbReference>
<dbReference type="SUPFAM" id="SSF53335">
    <property type="entry name" value="S-adenosyl-L-methionine-dependent methyltransferases"/>
    <property type="match status" value="1"/>
</dbReference>
<dbReference type="GO" id="GO:0032259">
    <property type="term" value="P:methylation"/>
    <property type="evidence" value="ECO:0007669"/>
    <property type="project" value="UniProtKB-KW"/>
</dbReference>
<accession>A0ABY5DNG9</accession>
<name>A0ABY5DNG9_9ACTN</name>
<organism evidence="1 2">
    <name type="scientific">Paraconexibacter antarcticus</name>
    <dbReference type="NCBI Taxonomy" id="2949664"/>
    <lineage>
        <taxon>Bacteria</taxon>
        <taxon>Bacillati</taxon>
        <taxon>Actinomycetota</taxon>
        <taxon>Thermoleophilia</taxon>
        <taxon>Solirubrobacterales</taxon>
        <taxon>Paraconexibacteraceae</taxon>
        <taxon>Paraconexibacter</taxon>
    </lineage>
</organism>
<evidence type="ECO:0000313" key="1">
    <source>
        <dbReference type="EMBL" id="UTI62995.1"/>
    </source>
</evidence>
<keyword evidence="1" id="KW-0808">Transferase</keyword>
<evidence type="ECO:0000313" key="2">
    <source>
        <dbReference type="Proteomes" id="UP001056035"/>
    </source>
</evidence>
<dbReference type="NCBIfam" id="TIGR01444">
    <property type="entry name" value="fkbM_fam"/>
    <property type="match status" value="1"/>
</dbReference>
<protein>
    <submittedName>
        <fullName evidence="1">FkbM family methyltransferase</fullName>
    </submittedName>
</protein>
<gene>
    <name evidence="1" type="ORF">NBH00_16710</name>
</gene>
<dbReference type="InterPro" id="IPR006342">
    <property type="entry name" value="FkbM_mtfrase"/>
</dbReference>
<keyword evidence="2" id="KW-1185">Reference proteome</keyword>
<dbReference type="Gene3D" id="3.40.50.150">
    <property type="entry name" value="Vaccinia Virus protein VP39"/>
    <property type="match status" value="1"/>
</dbReference>
<dbReference type="Proteomes" id="UP001056035">
    <property type="component" value="Chromosome"/>
</dbReference>
<proteinExistence type="predicted"/>
<dbReference type="EMBL" id="CP098502">
    <property type="protein sequence ID" value="UTI62995.1"/>
    <property type="molecule type" value="Genomic_DNA"/>
</dbReference>
<reference evidence="1 2" key="1">
    <citation type="submission" date="2022-06" db="EMBL/GenBank/DDBJ databases">
        <title>Paraconexibacter antarcticus.</title>
        <authorList>
            <person name="Kim C.S."/>
        </authorList>
    </citation>
    <scope>NUCLEOTIDE SEQUENCE [LARGE SCALE GENOMIC DNA]</scope>
    <source>
        <strain evidence="1 2">02-257</strain>
    </source>
</reference>
<sequence length="349" mass="37689">MYELAGLTIPPGPHLTSEIRDQLASGRYERAELAALRAKLRTDDTVMELGTGIGVLSAYCARITGSASVFTFEANPALETPIRALYRANDVAPTLQMCVLGGHHGEVRLHVHEDFWASSTVSAEGTASSAVAVPMRPFAEAIRDVAPTLLIIDIEGGERELTPTLCLDGVRTVIIELHPGVIGEDGCAEALAAIEDAGFAFDPATSSDDVFVLERTATPDGGANRAADYLPAAQQRRATEEVCAIVPPEAAFVLVDSGLWWEGGEFEGRRPLRLVERDGEDWGLPADTTEAIEELAARRAEGAELVVFAWPAFWWFEELPGLRDALTAHAACVLENRRLVIFDLTRMPA</sequence>
<keyword evidence="1" id="KW-0489">Methyltransferase</keyword>